<evidence type="ECO:0000256" key="2">
    <source>
        <dbReference type="ARBA" id="ARBA00023445"/>
    </source>
</evidence>
<dbReference type="SUPFAM" id="SSF51735">
    <property type="entry name" value="NAD(P)-binding Rossmann-fold domains"/>
    <property type="match status" value="1"/>
</dbReference>
<evidence type="ECO:0000313" key="4">
    <source>
        <dbReference type="Proteomes" id="UP000664132"/>
    </source>
</evidence>
<dbReference type="OrthoDB" id="2735536at2759"/>
<keyword evidence="1" id="KW-0560">Oxidoreductase</keyword>
<dbReference type="InterPro" id="IPR050425">
    <property type="entry name" value="NAD(P)_dehydrat-like"/>
</dbReference>
<evidence type="ECO:0000256" key="1">
    <source>
        <dbReference type="ARBA" id="ARBA00023002"/>
    </source>
</evidence>
<organism evidence="3 4">
    <name type="scientific">Cadophora malorum</name>
    <dbReference type="NCBI Taxonomy" id="108018"/>
    <lineage>
        <taxon>Eukaryota</taxon>
        <taxon>Fungi</taxon>
        <taxon>Dikarya</taxon>
        <taxon>Ascomycota</taxon>
        <taxon>Pezizomycotina</taxon>
        <taxon>Leotiomycetes</taxon>
        <taxon>Helotiales</taxon>
        <taxon>Ploettnerulaceae</taxon>
        <taxon>Cadophora</taxon>
    </lineage>
</organism>
<dbReference type="Proteomes" id="UP000664132">
    <property type="component" value="Unassembled WGS sequence"/>
</dbReference>
<dbReference type="AlphaFoldDB" id="A0A8H7T4T2"/>
<dbReference type="Gene3D" id="3.40.50.720">
    <property type="entry name" value="NAD(P)-binding Rossmann-like Domain"/>
    <property type="match status" value="1"/>
</dbReference>
<protein>
    <submittedName>
        <fullName evidence="3">Uncharacterized protein</fullName>
    </submittedName>
</protein>
<comment type="similarity">
    <text evidence="2">Belongs to the NAD(P)-dependent epimerase/dehydratase family. Dihydroflavonol-4-reductase subfamily.</text>
</comment>
<dbReference type="EMBL" id="JAFJYH010000393">
    <property type="protein sequence ID" value="KAG4412263.1"/>
    <property type="molecule type" value="Genomic_DNA"/>
</dbReference>
<proteinExistence type="inferred from homology"/>
<dbReference type="InterPro" id="IPR036291">
    <property type="entry name" value="NAD(P)-bd_dom_sf"/>
</dbReference>
<dbReference type="PANTHER" id="PTHR10366:SF564">
    <property type="entry name" value="STEROL-4-ALPHA-CARBOXYLATE 3-DEHYDROGENASE, DECARBOXYLATING"/>
    <property type="match status" value="1"/>
</dbReference>
<name>A0A8H7T4T2_9HELO</name>
<dbReference type="GO" id="GO:0016616">
    <property type="term" value="F:oxidoreductase activity, acting on the CH-OH group of donors, NAD or NADP as acceptor"/>
    <property type="evidence" value="ECO:0007669"/>
    <property type="project" value="TreeGrafter"/>
</dbReference>
<keyword evidence="4" id="KW-1185">Reference proteome</keyword>
<gene>
    <name evidence="3" type="ORF">IFR04_014589</name>
</gene>
<accession>A0A8H7T4T2</accession>
<reference evidence="3" key="1">
    <citation type="submission" date="2021-02" db="EMBL/GenBank/DDBJ databases">
        <title>Genome sequence Cadophora malorum strain M34.</title>
        <authorList>
            <person name="Stefanovic E."/>
            <person name="Vu D."/>
            <person name="Scully C."/>
            <person name="Dijksterhuis J."/>
            <person name="Roader J."/>
            <person name="Houbraken J."/>
        </authorList>
    </citation>
    <scope>NUCLEOTIDE SEQUENCE</scope>
    <source>
        <strain evidence="3">M34</strain>
    </source>
</reference>
<dbReference type="PANTHER" id="PTHR10366">
    <property type="entry name" value="NAD DEPENDENT EPIMERASE/DEHYDRATASE"/>
    <property type="match status" value="1"/>
</dbReference>
<evidence type="ECO:0000313" key="3">
    <source>
        <dbReference type="EMBL" id="KAG4412263.1"/>
    </source>
</evidence>
<comment type="caution">
    <text evidence="3">The sequence shown here is derived from an EMBL/GenBank/DDBJ whole genome shotgun (WGS) entry which is preliminary data.</text>
</comment>
<sequence>MIATRGTKCLLTHPSSPKIRTTVRSPSSAIKLKKAFAESLDRLEIVQVPGIAVSGAYGTTIEDVTHIAHIASPLVVNPKNVEEDLLIPAIHGTTSTLASAAKQKKGWRPEYVYGPKDWNPITYEEVKRPELDLEKWPEPWRWFVTYMASKKLAEKAAWNFYESEKANAEAKDGGLSWGMTVVCRTYIGGPLILDLEREDLSYSNQLIWRTVTSGDQNLMLLDYPNWVDVRDVADVHVRVLEKEVSGERFILSNRPEGVTYQDIASWNGSFPPVFPIPGSTGC</sequence>